<proteinExistence type="inferred from homology"/>
<dbReference type="InterPro" id="IPR025652">
    <property type="entry name" value="TesB_C"/>
</dbReference>
<comment type="caution">
    <text evidence="5">The sequence shown here is derived from an EMBL/GenBank/DDBJ whole genome shotgun (WGS) entry which is preliminary data.</text>
</comment>
<dbReference type="CDD" id="cd03445">
    <property type="entry name" value="Thioesterase_II_repeat2"/>
    <property type="match status" value="1"/>
</dbReference>
<comment type="similarity">
    <text evidence="1">Belongs to the C/M/P thioester hydrolase family.</text>
</comment>
<feature type="domain" description="Acyl-CoA thioesterase 2 C-terminal" evidence="3">
    <location>
        <begin position="189"/>
        <end position="291"/>
    </location>
</feature>
<keyword evidence="2" id="KW-0378">Hydrolase</keyword>
<evidence type="ECO:0000313" key="5">
    <source>
        <dbReference type="EMBL" id="MEL1249762.1"/>
    </source>
</evidence>
<evidence type="ECO:0000256" key="1">
    <source>
        <dbReference type="ARBA" id="ARBA00006538"/>
    </source>
</evidence>
<dbReference type="Pfam" id="PF02551">
    <property type="entry name" value="Acyl_CoA_thio"/>
    <property type="match status" value="1"/>
</dbReference>
<dbReference type="CDD" id="cd03444">
    <property type="entry name" value="Thioesterase_II_repeat1"/>
    <property type="match status" value="1"/>
</dbReference>
<feature type="domain" description="Acyl-CoA thioesterase-like N-terminal HotDog" evidence="4">
    <location>
        <begin position="41"/>
        <end position="119"/>
    </location>
</feature>
<evidence type="ECO:0000256" key="2">
    <source>
        <dbReference type="ARBA" id="ARBA00022801"/>
    </source>
</evidence>
<dbReference type="RefSeq" id="WP_341672289.1">
    <property type="nucleotide sequence ID" value="NZ_JBBYHV010000001.1"/>
</dbReference>
<dbReference type="InterPro" id="IPR049449">
    <property type="entry name" value="TesB_ACOT8-like_N"/>
</dbReference>
<dbReference type="SUPFAM" id="SSF54637">
    <property type="entry name" value="Thioesterase/thiol ester dehydrase-isomerase"/>
    <property type="match status" value="2"/>
</dbReference>
<dbReference type="Proteomes" id="UP001497045">
    <property type="component" value="Unassembled WGS sequence"/>
</dbReference>
<dbReference type="Pfam" id="PF13622">
    <property type="entry name" value="4HBT_3"/>
    <property type="match status" value="1"/>
</dbReference>
<evidence type="ECO:0000259" key="4">
    <source>
        <dbReference type="Pfam" id="PF13622"/>
    </source>
</evidence>
<dbReference type="Gene3D" id="2.40.160.210">
    <property type="entry name" value="Acyl-CoA thioesterase, double hotdog domain"/>
    <property type="match status" value="1"/>
</dbReference>
<gene>
    <name evidence="5" type="ORF">AAEO60_03670</name>
</gene>
<dbReference type="PANTHER" id="PTHR11066:SF34">
    <property type="entry name" value="ACYL-COENZYME A THIOESTERASE 8"/>
    <property type="match status" value="1"/>
</dbReference>
<evidence type="ECO:0000313" key="6">
    <source>
        <dbReference type="Proteomes" id="UP001497045"/>
    </source>
</evidence>
<reference evidence="5 6" key="1">
    <citation type="submission" date="2024-04" db="EMBL/GenBank/DDBJ databases">
        <title>Aurantiacibacter sp. DGU6 16S ribosomal RNA gene Genome sequencing and assembly.</title>
        <authorList>
            <person name="Park S."/>
        </authorList>
    </citation>
    <scope>NUCLEOTIDE SEQUENCE [LARGE SCALE GENOMIC DNA]</scope>
    <source>
        <strain evidence="5 6">DGU6</strain>
    </source>
</reference>
<dbReference type="EMBL" id="JBBYHV010000001">
    <property type="protein sequence ID" value="MEL1249762.1"/>
    <property type="molecule type" value="Genomic_DNA"/>
</dbReference>
<accession>A0ABU9IC91</accession>
<evidence type="ECO:0000259" key="3">
    <source>
        <dbReference type="Pfam" id="PF02551"/>
    </source>
</evidence>
<dbReference type="InterPro" id="IPR042171">
    <property type="entry name" value="Acyl-CoA_hotdog"/>
</dbReference>
<sequence length="295" mass="32636">MASNPPPEPTPEQLVANLVLLLNLEPTGNDTFVGRRRSDGTGRVFGGQAIAQALGAASRTVDADRAVHSLHAYFLRPGSDALPIEYRVMRDLDGRSFSNRRVVASQDGKPILNLVTSFQMPVDGPGHQHPDMPDVPQPEELEPDLVSARKIADKLPEGTLKTLITRPQPIDFRSVEPRDWLHMETRPPKAHVWFKTVAPLPADVEMQRTFLAYISDFQLLGTAMQPVGVPTGNIRVASLDHAMWFHEDFALDDWLLYATDSPWAGHARGYGRGQIFTRDGTLVASVAQEGMIRHV</sequence>
<organism evidence="5 6">
    <name type="scientific">Aurantiacibacter gilvus</name>
    <dbReference type="NCBI Taxonomy" id="3139141"/>
    <lineage>
        <taxon>Bacteria</taxon>
        <taxon>Pseudomonadati</taxon>
        <taxon>Pseudomonadota</taxon>
        <taxon>Alphaproteobacteria</taxon>
        <taxon>Sphingomonadales</taxon>
        <taxon>Erythrobacteraceae</taxon>
        <taxon>Aurantiacibacter</taxon>
    </lineage>
</organism>
<dbReference type="InterPro" id="IPR003703">
    <property type="entry name" value="Acyl_CoA_thio"/>
</dbReference>
<dbReference type="PANTHER" id="PTHR11066">
    <property type="entry name" value="ACYL-COA THIOESTERASE"/>
    <property type="match status" value="1"/>
</dbReference>
<dbReference type="InterPro" id="IPR029069">
    <property type="entry name" value="HotDog_dom_sf"/>
</dbReference>
<keyword evidence="6" id="KW-1185">Reference proteome</keyword>
<name>A0ABU9IC91_9SPHN</name>
<protein>
    <submittedName>
        <fullName evidence="5">Acyl-CoA thioesterase II</fullName>
    </submittedName>
</protein>